<comment type="caution">
    <text evidence="6">The sequence shown here is derived from an EMBL/GenBank/DDBJ whole genome shotgun (WGS) entry which is preliminary data.</text>
</comment>
<gene>
    <name evidence="4 6" type="primary">purN</name>
    <name evidence="6" type="ORF">GRI97_05465</name>
</gene>
<feature type="binding site" evidence="4">
    <location>
        <position position="108"/>
    </location>
    <ligand>
        <name>(6R)-10-formyltetrahydrofolate</name>
        <dbReference type="ChEBI" id="CHEBI:195366"/>
    </ligand>
</feature>
<dbReference type="EMBL" id="WTYJ01000001">
    <property type="protein sequence ID" value="MXO98433.1"/>
    <property type="molecule type" value="Genomic_DNA"/>
</dbReference>
<dbReference type="AlphaFoldDB" id="A0A6I4TVR8"/>
<dbReference type="EC" id="2.1.2.2" evidence="4"/>
<dbReference type="SUPFAM" id="SSF142906">
    <property type="entry name" value="YjbR-like"/>
    <property type="match status" value="1"/>
</dbReference>
<dbReference type="CDD" id="cd08645">
    <property type="entry name" value="FMT_core_GART"/>
    <property type="match status" value="1"/>
</dbReference>
<comment type="catalytic activity">
    <reaction evidence="4">
        <text>N(1)-(5-phospho-beta-D-ribosyl)glycinamide + (6R)-10-formyltetrahydrofolate = N(2)-formyl-N(1)-(5-phospho-beta-D-ribosyl)glycinamide + (6S)-5,6,7,8-tetrahydrofolate + H(+)</text>
        <dbReference type="Rhea" id="RHEA:15053"/>
        <dbReference type="ChEBI" id="CHEBI:15378"/>
        <dbReference type="ChEBI" id="CHEBI:57453"/>
        <dbReference type="ChEBI" id="CHEBI:143788"/>
        <dbReference type="ChEBI" id="CHEBI:147286"/>
        <dbReference type="ChEBI" id="CHEBI:195366"/>
        <dbReference type="EC" id="2.1.2.2"/>
    </reaction>
</comment>
<protein>
    <recommendedName>
        <fullName evidence="4">Phosphoribosylglycinamide formyltransferase</fullName>
        <ecNumber evidence="4">2.1.2.2</ecNumber>
    </recommendedName>
    <alternativeName>
        <fullName evidence="4">5'-phosphoribosylglycinamide transformylase</fullName>
    </alternativeName>
    <alternativeName>
        <fullName evidence="4">GAR transformylase</fullName>
        <shortName evidence="4">GART</shortName>
    </alternativeName>
</protein>
<keyword evidence="7" id="KW-1185">Reference proteome</keyword>
<dbReference type="InterPro" id="IPR038056">
    <property type="entry name" value="YjbR-like_sf"/>
</dbReference>
<dbReference type="Gene3D" id="3.40.50.170">
    <property type="entry name" value="Formyl transferase, N-terminal domain"/>
    <property type="match status" value="1"/>
</dbReference>
<dbReference type="RefSeq" id="WP_161390077.1">
    <property type="nucleotide sequence ID" value="NZ_JBHSCP010000001.1"/>
</dbReference>
<proteinExistence type="inferred from homology"/>
<dbReference type="InterPro" id="IPR058532">
    <property type="entry name" value="YjbR/MT2646/Rv2570-like"/>
</dbReference>
<keyword evidence="2 4" id="KW-0808">Transferase</keyword>
<comment type="caution">
    <text evidence="4">Lacks conserved residue(s) required for the propagation of feature annotation.</text>
</comment>
<feature type="domain" description="Formyl transferase N-terminal" evidence="5">
    <location>
        <begin position="5"/>
        <end position="183"/>
    </location>
</feature>
<evidence type="ECO:0000313" key="6">
    <source>
        <dbReference type="EMBL" id="MXO98433.1"/>
    </source>
</evidence>
<dbReference type="GO" id="GO:0004644">
    <property type="term" value="F:phosphoribosylglycinamide formyltransferase activity"/>
    <property type="evidence" value="ECO:0007669"/>
    <property type="project" value="UniProtKB-UniRule"/>
</dbReference>
<dbReference type="PANTHER" id="PTHR43369">
    <property type="entry name" value="PHOSPHORIBOSYLGLYCINAMIDE FORMYLTRANSFERASE"/>
    <property type="match status" value="1"/>
</dbReference>
<evidence type="ECO:0000256" key="1">
    <source>
        <dbReference type="ARBA" id="ARBA00005054"/>
    </source>
</evidence>
<evidence type="ECO:0000256" key="3">
    <source>
        <dbReference type="ARBA" id="ARBA00022755"/>
    </source>
</evidence>
<comment type="pathway">
    <text evidence="1 4">Purine metabolism; IMP biosynthesis via de novo pathway; N(2)-formyl-N(1)-(5-phospho-D-ribosyl)glycinamide from N(1)-(5-phospho-D-ribosyl)glycinamide (10-formyl THF route): step 1/1.</text>
</comment>
<dbReference type="GO" id="GO:0006189">
    <property type="term" value="P:'de novo' IMP biosynthetic process"/>
    <property type="evidence" value="ECO:0007669"/>
    <property type="project" value="UniProtKB-UniRule"/>
</dbReference>
<feature type="active site" description="Proton donor" evidence="4">
    <location>
        <position position="110"/>
    </location>
</feature>
<sequence>MSKARVAVMLSGSGTTMASLLYASRLPDCPFEIVLVLSNKPDAPGLAIAAAEGIATFAHSHKGLAREDHDAIMHEQIAAAGADYVALCGYMRVLSAQFVARWDGRMLNTHPALLPKYKGLDTHNRAIAAGDSHGGCSVHLVTPELDDGPVLGQIAVAILPGDTGDTLARRVLFAEYQLYPSVLARYVGREMDPDWIIAKVGELALALPETQPRESHGAAGWRVGGEKSGKFFAYVSVNHHGEDAVSLLVKTGGLDEMNALIEAEPDLYYRPAYYGASGWIALRLDRPGVDWAHVSEWLQRSWRAVAPKRLTRMLDIADSF</sequence>
<feature type="site" description="Raises pKa of active site His" evidence="4">
    <location>
        <position position="146"/>
    </location>
</feature>
<dbReference type="SUPFAM" id="SSF53328">
    <property type="entry name" value="Formyltransferase"/>
    <property type="match status" value="1"/>
</dbReference>
<reference evidence="6 7" key="1">
    <citation type="submission" date="2019-12" db="EMBL/GenBank/DDBJ databases">
        <title>Genomic-based taxomic classification of the family Erythrobacteraceae.</title>
        <authorList>
            <person name="Xu L."/>
        </authorList>
    </citation>
    <scope>NUCLEOTIDE SEQUENCE [LARGE SCALE GENOMIC DNA]</scope>
    <source>
        <strain evidence="6 7">S36</strain>
    </source>
</reference>
<evidence type="ECO:0000256" key="2">
    <source>
        <dbReference type="ARBA" id="ARBA00022679"/>
    </source>
</evidence>
<dbReference type="Gene3D" id="3.90.1150.30">
    <property type="match status" value="1"/>
</dbReference>
<evidence type="ECO:0000259" key="5">
    <source>
        <dbReference type="Pfam" id="PF00551"/>
    </source>
</evidence>
<evidence type="ECO:0000256" key="4">
    <source>
        <dbReference type="HAMAP-Rule" id="MF_01930"/>
    </source>
</evidence>
<dbReference type="UniPathway" id="UPA00074">
    <property type="reaction ID" value="UER00126"/>
</dbReference>
<dbReference type="PANTHER" id="PTHR43369:SF2">
    <property type="entry name" value="PHOSPHORIBOSYLGLYCINAMIDE FORMYLTRANSFERASE"/>
    <property type="match status" value="1"/>
</dbReference>
<accession>A0A6I4TVR8</accession>
<evidence type="ECO:0000313" key="7">
    <source>
        <dbReference type="Proteomes" id="UP000469430"/>
    </source>
</evidence>
<dbReference type="Pfam" id="PF00551">
    <property type="entry name" value="Formyl_trans_N"/>
    <property type="match status" value="1"/>
</dbReference>
<comment type="similarity">
    <text evidence="4">Belongs to the GART family.</text>
</comment>
<dbReference type="HAMAP" id="MF_01930">
    <property type="entry name" value="PurN"/>
    <property type="match status" value="1"/>
</dbReference>
<dbReference type="InterPro" id="IPR036477">
    <property type="entry name" value="Formyl_transf_N_sf"/>
</dbReference>
<dbReference type="NCBIfam" id="TIGR00639">
    <property type="entry name" value="PurN"/>
    <property type="match status" value="1"/>
</dbReference>
<dbReference type="Proteomes" id="UP000469430">
    <property type="component" value="Unassembled WGS sequence"/>
</dbReference>
<dbReference type="InterPro" id="IPR004607">
    <property type="entry name" value="GART"/>
</dbReference>
<feature type="binding site" evidence="4">
    <location>
        <position position="66"/>
    </location>
    <ligand>
        <name>(6R)-10-formyltetrahydrofolate</name>
        <dbReference type="ChEBI" id="CHEBI:195366"/>
    </ligand>
</feature>
<dbReference type="OrthoDB" id="9806170at2"/>
<keyword evidence="3 4" id="KW-0658">Purine biosynthesis</keyword>
<dbReference type="Pfam" id="PF04237">
    <property type="entry name" value="YjbR"/>
    <property type="match status" value="1"/>
</dbReference>
<comment type="function">
    <text evidence="4">Catalyzes the transfer of a formyl group from 10-formyltetrahydrofolate to 5-phospho-ribosyl-glycinamide (GAR), producing 5-phospho-ribosyl-N-formylglycinamide (FGAR) and tetrahydrofolate.</text>
</comment>
<name>A0A6I4TVR8_9SPHN</name>
<organism evidence="6 7">
    <name type="scientific">Croceibacterium xixiisoli</name>
    <dbReference type="NCBI Taxonomy" id="1476466"/>
    <lineage>
        <taxon>Bacteria</taxon>
        <taxon>Pseudomonadati</taxon>
        <taxon>Pseudomonadota</taxon>
        <taxon>Alphaproteobacteria</taxon>
        <taxon>Sphingomonadales</taxon>
        <taxon>Erythrobacteraceae</taxon>
        <taxon>Croceibacterium</taxon>
    </lineage>
</organism>
<dbReference type="InterPro" id="IPR002376">
    <property type="entry name" value="Formyl_transf_N"/>
</dbReference>
<dbReference type="GO" id="GO:0005829">
    <property type="term" value="C:cytosol"/>
    <property type="evidence" value="ECO:0007669"/>
    <property type="project" value="TreeGrafter"/>
</dbReference>